<evidence type="ECO:0000313" key="2">
    <source>
        <dbReference type="EMBL" id="MBI5975250.1"/>
    </source>
</evidence>
<dbReference type="Proteomes" id="UP000751852">
    <property type="component" value="Unassembled WGS sequence"/>
</dbReference>
<dbReference type="Pfam" id="PF02872">
    <property type="entry name" value="5_nucleotid_C"/>
    <property type="match status" value="1"/>
</dbReference>
<dbReference type="Gene3D" id="3.90.780.10">
    <property type="entry name" value="5'-Nucleotidase, C-terminal domain"/>
    <property type="match status" value="1"/>
</dbReference>
<comment type="caution">
    <text evidence="2">The sequence shown here is derived from an EMBL/GenBank/DDBJ whole genome shotgun (WGS) entry which is preliminary data.</text>
</comment>
<dbReference type="InterPro" id="IPR036907">
    <property type="entry name" value="5'-Nucleotdase_C_sf"/>
</dbReference>
<proteinExistence type="predicted"/>
<keyword evidence="3" id="KW-1185">Reference proteome</keyword>
<accession>A0ABS0T928</accession>
<dbReference type="SUPFAM" id="SSF55816">
    <property type="entry name" value="5'-nucleotidase (syn. UDP-sugar hydrolase), C-terminal domain"/>
    <property type="match status" value="1"/>
</dbReference>
<dbReference type="SUPFAM" id="SSF56300">
    <property type="entry name" value="Metallo-dependent phosphatases"/>
    <property type="match status" value="1"/>
</dbReference>
<dbReference type="InterPro" id="IPR006179">
    <property type="entry name" value="5_nucleotidase/apyrase"/>
</dbReference>
<evidence type="ECO:0000313" key="3">
    <source>
        <dbReference type="Proteomes" id="UP000751852"/>
    </source>
</evidence>
<dbReference type="InterPro" id="IPR008334">
    <property type="entry name" value="5'-Nucleotdase_C"/>
</dbReference>
<dbReference type="InterPro" id="IPR029052">
    <property type="entry name" value="Metallo-depent_PP-like"/>
</dbReference>
<organism evidence="2 3">
    <name type="scientific">Staphylococcus canis</name>
    <dbReference type="NCBI Taxonomy" id="2724942"/>
    <lineage>
        <taxon>Bacteria</taxon>
        <taxon>Bacillati</taxon>
        <taxon>Bacillota</taxon>
        <taxon>Bacilli</taxon>
        <taxon>Bacillales</taxon>
        <taxon>Staphylococcaceae</taxon>
        <taxon>Staphylococcus</taxon>
    </lineage>
</organism>
<dbReference type="Gene3D" id="3.60.21.10">
    <property type="match status" value="1"/>
</dbReference>
<reference evidence="2 3" key="1">
    <citation type="submission" date="2020-04" db="EMBL/GenBank/DDBJ databases">
        <title>Staphylococcus species from domestic dog.</title>
        <authorList>
            <person name="Paterson G.K."/>
        </authorList>
    </citation>
    <scope>NUCLEOTIDE SEQUENCE [LARGE SCALE GENOMIC DNA]</scope>
    <source>
        <strain evidence="2 3">H16/1A</strain>
    </source>
</reference>
<name>A0ABS0T928_9STAP</name>
<dbReference type="EMBL" id="JABANU010000014">
    <property type="protein sequence ID" value="MBI5975250.1"/>
    <property type="molecule type" value="Genomic_DNA"/>
</dbReference>
<sequence>MTQHDTIHIHILATSDMHSHILNENNSSHIYRAGTYIDEVRRQHQNVLLFDNGSSLAGSITAFYYAVIAPYKRHPMIKLMNELEYDASGVSANEFKFGLPFLNKSVALARFQWLSANIEYKVTKEPYFSTPYMIKDIEGIRIAVVGITSEGLMRNEQIEMERDVSVEKATFSAKRWIRYIYEKEEPEFLIVLYHGGLSKMSRGTDMKDANQAEEIMNQIGIADLFITGHQHETAIEHDGQTLLVQAGQNAENIIHVEATFKKRRNSYELLNMKPEIIDLSQYDEQQELLDITYYDRKAIHKWKHETVSQTPINAHFDSFHELVSKQHPFIRLLHETIAQATETEITCVHLPLPNSKGLKGKLKNADIYHAYPHPDKPIDITLRGSQIKALIEESVAHLTIEDNEIKVHNMDPTLYLFWSGFDYTVDLSKPVHERVIQFNLRQDYYYRIAMTDYCYRNYRDILKEVTLHHIYPQSMPELIAGYLSEHSTIPQSKYQIVIEHGPTFT</sequence>
<evidence type="ECO:0000259" key="1">
    <source>
        <dbReference type="Pfam" id="PF02872"/>
    </source>
</evidence>
<protein>
    <submittedName>
        <fullName evidence="2">Bifunctional metallophosphatase/5'-nucleotidase</fullName>
    </submittedName>
</protein>
<feature type="domain" description="5'-Nucleotidase C-terminal" evidence="1">
    <location>
        <begin position="323"/>
        <end position="454"/>
    </location>
</feature>
<dbReference type="PANTHER" id="PTHR11575">
    <property type="entry name" value="5'-NUCLEOTIDASE-RELATED"/>
    <property type="match status" value="1"/>
</dbReference>
<dbReference type="RefSeq" id="WP_198618032.1">
    <property type="nucleotide sequence ID" value="NZ_JABANU010000014.1"/>
</dbReference>
<gene>
    <name evidence="2" type="ORF">HHH54_06500</name>
</gene>
<dbReference type="PANTHER" id="PTHR11575:SF6">
    <property type="entry name" value="2',3'-CYCLIC-NUCLEOTIDE 2'-PHOSPHODIESTERASE_3'-NUCLEOTIDASE"/>
    <property type="match status" value="1"/>
</dbReference>